<gene>
    <name evidence="1" type="ORF">STAS_25346</name>
</gene>
<dbReference type="AlphaFoldDB" id="A0A5A7QTI1"/>
<accession>A0A5A7QTI1</accession>
<sequence length="135" mass="15067">MPQNDFQSPAASPSPQPWTYLEFNGAFDPRCLAEGATILAHQPLCDASRVKIMPAIETSNLIMVSKLIIFQSQILTDNLFTQPFISFFLYFSSIKNQRALTDHGRVVSVYSRARKACRGARKLIAVYISINVANV</sequence>
<comment type="caution">
    <text evidence="1">The sequence shown here is derived from an EMBL/GenBank/DDBJ whole genome shotgun (WGS) entry which is preliminary data.</text>
</comment>
<protein>
    <submittedName>
        <fullName evidence="1">Spermidine synthase</fullName>
    </submittedName>
</protein>
<dbReference type="Proteomes" id="UP000325081">
    <property type="component" value="Unassembled WGS sequence"/>
</dbReference>
<evidence type="ECO:0000313" key="2">
    <source>
        <dbReference type="Proteomes" id="UP000325081"/>
    </source>
</evidence>
<organism evidence="1 2">
    <name type="scientific">Striga asiatica</name>
    <name type="common">Asiatic witchweed</name>
    <name type="synonym">Buchnera asiatica</name>
    <dbReference type="NCBI Taxonomy" id="4170"/>
    <lineage>
        <taxon>Eukaryota</taxon>
        <taxon>Viridiplantae</taxon>
        <taxon>Streptophyta</taxon>
        <taxon>Embryophyta</taxon>
        <taxon>Tracheophyta</taxon>
        <taxon>Spermatophyta</taxon>
        <taxon>Magnoliopsida</taxon>
        <taxon>eudicotyledons</taxon>
        <taxon>Gunneridae</taxon>
        <taxon>Pentapetalae</taxon>
        <taxon>asterids</taxon>
        <taxon>lamiids</taxon>
        <taxon>Lamiales</taxon>
        <taxon>Orobanchaceae</taxon>
        <taxon>Buchnereae</taxon>
        <taxon>Striga</taxon>
    </lineage>
</organism>
<name>A0A5A7QTI1_STRAF</name>
<evidence type="ECO:0000313" key="1">
    <source>
        <dbReference type="EMBL" id="GER48188.1"/>
    </source>
</evidence>
<dbReference type="EMBL" id="BKCP01008181">
    <property type="protein sequence ID" value="GER48188.1"/>
    <property type="molecule type" value="Genomic_DNA"/>
</dbReference>
<reference evidence="2" key="1">
    <citation type="journal article" date="2019" name="Curr. Biol.">
        <title>Genome Sequence of Striga asiatica Provides Insight into the Evolution of Plant Parasitism.</title>
        <authorList>
            <person name="Yoshida S."/>
            <person name="Kim S."/>
            <person name="Wafula E.K."/>
            <person name="Tanskanen J."/>
            <person name="Kim Y.M."/>
            <person name="Honaas L."/>
            <person name="Yang Z."/>
            <person name="Spallek T."/>
            <person name="Conn C.E."/>
            <person name="Ichihashi Y."/>
            <person name="Cheong K."/>
            <person name="Cui S."/>
            <person name="Der J.P."/>
            <person name="Gundlach H."/>
            <person name="Jiao Y."/>
            <person name="Hori C."/>
            <person name="Ishida J.K."/>
            <person name="Kasahara H."/>
            <person name="Kiba T."/>
            <person name="Kim M.S."/>
            <person name="Koo N."/>
            <person name="Laohavisit A."/>
            <person name="Lee Y.H."/>
            <person name="Lumba S."/>
            <person name="McCourt P."/>
            <person name="Mortimer J.C."/>
            <person name="Mutuku J.M."/>
            <person name="Nomura T."/>
            <person name="Sasaki-Sekimoto Y."/>
            <person name="Seto Y."/>
            <person name="Wang Y."/>
            <person name="Wakatake T."/>
            <person name="Sakakibara H."/>
            <person name="Demura T."/>
            <person name="Yamaguchi S."/>
            <person name="Yoneyama K."/>
            <person name="Manabe R.I."/>
            <person name="Nelson D.C."/>
            <person name="Schulman A.H."/>
            <person name="Timko M.P."/>
            <person name="dePamphilis C.W."/>
            <person name="Choi D."/>
            <person name="Shirasu K."/>
        </authorList>
    </citation>
    <scope>NUCLEOTIDE SEQUENCE [LARGE SCALE GENOMIC DNA]</scope>
    <source>
        <strain evidence="2">cv. UVA1</strain>
    </source>
</reference>
<proteinExistence type="predicted"/>
<keyword evidence="2" id="KW-1185">Reference proteome</keyword>